<dbReference type="AlphaFoldDB" id="A0A8T0IPU1"/>
<reference evidence="2" key="1">
    <citation type="submission" date="2020-06" db="EMBL/GenBank/DDBJ databases">
        <title>WGS assembly of Ceratodon purpureus strain R40.</title>
        <authorList>
            <person name="Carey S.B."/>
            <person name="Jenkins J."/>
            <person name="Shu S."/>
            <person name="Lovell J.T."/>
            <person name="Sreedasyam A."/>
            <person name="Maumus F."/>
            <person name="Tiley G.P."/>
            <person name="Fernandez-Pozo N."/>
            <person name="Barry K."/>
            <person name="Chen C."/>
            <person name="Wang M."/>
            <person name="Lipzen A."/>
            <person name="Daum C."/>
            <person name="Saski C.A."/>
            <person name="Payton A.C."/>
            <person name="Mcbreen J.C."/>
            <person name="Conrad R.E."/>
            <person name="Kollar L.M."/>
            <person name="Olsson S."/>
            <person name="Huttunen S."/>
            <person name="Landis J.B."/>
            <person name="Wickett N.J."/>
            <person name="Johnson M.G."/>
            <person name="Rensing S.A."/>
            <person name="Grimwood J."/>
            <person name="Schmutz J."/>
            <person name="Mcdaniel S.F."/>
        </authorList>
    </citation>
    <scope>NUCLEOTIDE SEQUENCE</scope>
    <source>
        <strain evidence="2">R40</strain>
    </source>
</reference>
<name>A0A8T0IPU1_CERPU</name>
<evidence type="ECO:0000313" key="2">
    <source>
        <dbReference type="EMBL" id="KAG0584443.1"/>
    </source>
</evidence>
<dbReference type="Proteomes" id="UP000822688">
    <property type="component" value="Chromosome 3"/>
</dbReference>
<feature type="compositionally biased region" description="Polar residues" evidence="1">
    <location>
        <begin position="1"/>
        <end position="14"/>
    </location>
</feature>
<comment type="caution">
    <text evidence="2">The sequence shown here is derived from an EMBL/GenBank/DDBJ whole genome shotgun (WGS) entry which is preliminary data.</text>
</comment>
<evidence type="ECO:0000313" key="3">
    <source>
        <dbReference type="Proteomes" id="UP000822688"/>
    </source>
</evidence>
<accession>A0A8T0IPU1</accession>
<evidence type="ECO:0000256" key="1">
    <source>
        <dbReference type="SAM" id="MobiDB-lite"/>
    </source>
</evidence>
<dbReference type="EMBL" id="CM026423">
    <property type="protein sequence ID" value="KAG0584443.1"/>
    <property type="molecule type" value="Genomic_DNA"/>
</dbReference>
<proteinExistence type="predicted"/>
<keyword evidence="3" id="KW-1185">Reference proteome</keyword>
<feature type="region of interest" description="Disordered" evidence="1">
    <location>
        <begin position="1"/>
        <end position="32"/>
    </location>
</feature>
<organism evidence="2 3">
    <name type="scientific">Ceratodon purpureus</name>
    <name type="common">Fire moss</name>
    <name type="synonym">Dicranum purpureum</name>
    <dbReference type="NCBI Taxonomy" id="3225"/>
    <lineage>
        <taxon>Eukaryota</taxon>
        <taxon>Viridiplantae</taxon>
        <taxon>Streptophyta</taxon>
        <taxon>Embryophyta</taxon>
        <taxon>Bryophyta</taxon>
        <taxon>Bryophytina</taxon>
        <taxon>Bryopsida</taxon>
        <taxon>Dicranidae</taxon>
        <taxon>Pseudoditrichales</taxon>
        <taxon>Ditrichaceae</taxon>
        <taxon>Ceratodon</taxon>
    </lineage>
</organism>
<protein>
    <submittedName>
        <fullName evidence="2">Uncharacterized protein</fullName>
    </submittedName>
</protein>
<gene>
    <name evidence="2" type="ORF">KC19_3G209900</name>
</gene>
<sequence>MVRGSHTLSTSHTRCATGLPHNNLRIHPNSTRRGHSQRLRLLRYNIPHSVHLLIRHSLVLSRRSDGLRLSILVERMQQDLPHRSRIVRRMLPNLTSSRSDVPGRTPLRRRPLPLHLHGTPLAHPCPCTLHCSLHTLKPRLCCQ</sequence>